<name>A0A7K1KWV2_9ACTN</name>
<keyword evidence="5" id="KW-1185">Reference proteome</keyword>
<sequence length="421" mass="45133">MESRPGSAQEGRRDMKAGAPPVSGHQNTLDGLRAVAALAVLVFHVASSAGALLNPSGTGWLYNGGQIGVPIFFTLSGLLLYRPWAAAALGGSTPKAGVYFRKRALRILPAYWALVIVYMVTAGRGHIGDPVTWGALLTLTQTYLPNHWWNGDLGPAHLGQVWSLAVEVAWYLLLPPTAALLGWYARRGPADDVGARARRLLCAIGVYAALSAPFTALVFASGTHSQMGLWLPRYFAWFAIGMALAVVTVWARLDERRPVAALCRAVADSWIACWTAAAMLYVIVSTPVTGPIDLQTPDVLWTSLLDLVLSGLCAAALVAPVALAPPGHPGLEAVLGNPVARFLGRISYGVFLWQMLIIVGWYEGTDRLFRGEVATDLPLMAAAAIAAATLSLYLVEEPVRRLGMRRVPRRDRERSAPAPSS</sequence>
<feature type="transmembrane region" description="Helical" evidence="2">
    <location>
        <begin position="377"/>
        <end position="395"/>
    </location>
</feature>
<feature type="transmembrane region" description="Helical" evidence="2">
    <location>
        <begin position="168"/>
        <end position="185"/>
    </location>
</feature>
<keyword evidence="4" id="KW-0808">Transferase</keyword>
<dbReference type="GO" id="GO:0016020">
    <property type="term" value="C:membrane"/>
    <property type="evidence" value="ECO:0007669"/>
    <property type="project" value="TreeGrafter"/>
</dbReference>
<gene>
    <name evidence="4" type="ORF">GNZ18_08745</name>
</gene>
<keyword evidence="2" id="KW-0472">Membrane</keyword>
<dbReference type="EMBL" id="WOFH01000003">
    <property type="protein sequence ID" value="MUN36682.1"/>
    <property type="molecule type" value="Genomic_DNA"/>
</dbReference>
<dbReference type="Proteomes" id="UP000432015">
    <property type="component" value="Unassembled WGS sequence"/>
</dbReference>
<dbReference type="GO" id="GO:0016747">
    <property type="term" value="F:acyltransferase activity, transferring groups other than amino-acyl groups"/>
    <property type="evidence" value="ECO:0007669"/>
    <property type="project" value="InterPro"/>
</dbReference>
<feature type="transmembrane region" description="Helical" evidence="2">
    <location>
        <begin position="197"/>
        <end position="222"/>
    </location>
</feature>
<feature type="transmembrane region" description="Helical" evidence="2">
    <location>
        <begin position="304"/>
        <end position="324"/>
    </location>
</feature>
<feature type="transmembrane region" description="Helical" evidence="2">
    <location>
        <begin position="34"/>
        <end position="53"/>
    </location>
</feature>
<feature type="transmembrane region" description="Helical" evidence="2">
    <location>
        <begin position="105"/>
        <end position="127"/>
    </location>
</feature>
<dbReference type="InterPro" id="IPR050879">
    <property type="entry name" value="Acyltransferase_3"/>
</dbReference>
<feature type="transmembrane region" description="Helical" evidence="2">
    <location>
        <begin position="265"/>
        <end position="284"/>
    </location>
</feature>
<feature type="transmembrane region" description="Helical" evidence="2">
    <location>
        <begin position="234"/>
        <end position="253"/>
    </location>
</feature>
<accession>A0A7K1KWV2</accession>
<evidence type="ECO:0000256" key="2">
    <source>
        <dbReference type="SAM" id="Phobius"/>
    </source>
</evidence>
<feature type="region of interest" description="Disordered" evidence="1">
    <location>
        <begin position="1"/>
        <end position="23"/>
    </location>
</feature>
<evidence type="ECO:0000256" key="1">
    <source>
        <dbReference type="SAM" id="MobiDB-lite"/>
    </source>
</evidence>
<dbReference type="PANTHER" id="PTHR23028:SF53">
    <property type="entry name" value="ACYL_TRANSF_3 DOMAIN-CONTAINING PROTEIN"/>
    <property type="match status" value="1"/>
</dbReference>
<dbReference type="PANTHER" id="PTHR23028">
    <property type="entry name" value="ACETYLTRANSFERASE"/>
    <property type="match status" value="1"/>
</dbReference>
<keyword evidence="2" id="KW-1133">Transmembrane helix</keyword>
<dbReference type="AlphaFoldDB" id="A0A7K1KWV2"/>
<reference evidence="4 5" key="1">
    <citation type="submission" date="2019-11" db="EMBL/GenBank/DDBJ databases">
        <authorList>
            <person name="Cao P."/>
        </authorList>
    </citation>
    <scope>NUCLEOTIDE SEQUENCE [LARGE SCALE GENOMIC DNA]</scope>
    <source>
        <strain evidence="4 5">NEAU-AAG5</strain>
    </source>
</reference>
<keyword evidence="2" id="KW-0812">Transmembrane</keyword>
<feature type="transmembrane region" description="Helical" evidence="2">
    <location>
        <begin position="65"/>
        <end position="84"/>
    </location>
</feature>
<evidence type="ECO:0000259" key="3">
    <source>
        <dbReference type="Pfam" id="PF01757"/>
    </source>
</evidence>
<feature type="transmembrane region" description="Helical" evidence="2">
    <location>
        <begin position="345"/>
        <end position="362"/>
    </location>
</feature>
<comment type="caution">
    <text evidence="4">The sequence shown here is derived from an EMBL/GenBank/DDBJ whole genome shotgun (WGS) entry which is preliminary data.</text>
</comment>
<proteinExistence type="predicted"/>
<protein>
    <submittedName>
        <fullName evidence="4">Acyltransferase family protein</fullName>
    </submittedName>
</protein>
<dbReference type="InterPro" id="IPR002656">
    <property type="entry name" value="Acyl_transf_3_dom"/>
</dbReference>
<dbReference type="GO" id="GO:0009103">
    <property type="term" value="P:lipopolysaccharide biosynthetic process"/>
    <property type="evidence" value="ECO:0007669"/>
    <property type="project" value="TreeGrafter"/>
</dbReference>
<evidence type="ECO:0000313" key="4">
    <source>
        <dbReference type="EMBL" id="MUN36682.1"/>
    </source>
</evidence>
<feature type="domain" description="Acyltransferase 3" evidence="3">
    <location>
        <begin position="29"/>
        <end position="393"/>
    </location>
</feature>
<organism evidence="4 5">
    <name type="scientific">Actinomadura litoris</name>
    <dbReference type="NCBI Taxonomy" id="2678616"/>
    <lineage>
        <taxon>Bacteria</taxon>
        <taxon>Bacillati</taxon>
        <taxon>Actinomycetota</taxon>
        <taxon>Actinomycetes</taxon>
        <taxon>Streptosporangiales</taxon>
        <taxon>Thermomonosporaceae</taxon>
        <taxon>Actinomadura</taxon>
    </lineage>
</organism>
<keyword evidence="4" id="KW-0012">Acyltransferase</keyword>
<dbReference type="Pfam" id="PF01757">
    <property type="entry name" value="Acyl_transf_3"/>
    <property type="match status" value="1"/>
</dbReference>
<evidence type="ECO:0000313" key="5">
    <source>
        <dbReference type="Proteomes" id="UP000432015"/>
    </source>
</evidence>